<dbReference type="InterPro" id="IPR043136">
    <property type="entry name" value="B30.2/SPRY_sf"/>
</dbReference>
<feature type="compositionally biased region" description="Polar residues" evidence="2">
    <location>
        <begin position="640"/>
        <end position="667"/>
    </location>
</feature>
<keyword evidence="3" id="KW-0812">Transmembrane</keyword>
<keyword evidence="3" id="KW-0472">Membrane</keyword>
<evidence type="ECO:0000313" key="5">
    <source>
        <dbReference type="EMBL" id="VDD74662.1"/>
    </source>
</evidence>
<feature type="compositionally biased region" description="Polar residues" evidence="2">
    <location>
        <begin position="357"/>
        <end position="382"/>
    </location>
</feature>
<keyword evidence="6" id="KW-1185">Reference proteome</keyword>
<dbReference type="SUPFAM" id="SSF49899">
    <property type="entry name" value="Concanavalin A-like lectins/glucanases"/>
    <property type="match status" value="1"/>
</dbReference>
<feature type="region of interest" description="Disordered" evidence="2">
    <location>
        <begin position="629"/>
        <end position="817"/>
    </location>
</feature>
<feature type="compositionally biased region" description="Low complexity" evidence="2">
    <location>
        <begin position="189"/>
        <end position="198"/>
    </location>
</feature>
<feature type="region of interest" description="Disordered" evidence="2">
    <location>
        <begin position="1013"/>
        <end position="1039"/>
    </location>
</feature>
<dbReference type="InterPro" id="IPR001870">
    <property type="entry name" value="B30.2/SPRY"/>
</dbReference>
<dbReference type="PROSITE" id="PS50188">
    <property type="entry name" value="B302_SPRY"/>
    <property type="match status" value="1"/>
</dbReference>
<dbReference type="STRING" id="53468.A0A0R3U2H6"/>
<dbReference type="PROSITE" id="PS50896">
    <property type="entry name" value="LISH"/>
    <property type="match status" value="1"/>
</dbReference>
<feature type="region of interest" description="Disordered" evidence="2">
    <location>
        <begin position="357"/>
        <end position="408"/>
    </location>
</feature>
<feature type="compositionally biased region" description="Acidic residues" evidence="2">
    <location>
        <begin position="736"/>
        <end position="755"/>
    </location>
</feature>
<accession>A0A0R3U2H6</accession>
<dbReference type="SMART" id="SM00449">
    <property type="entry name" value="SPRY"/>
    <property type="match status" value="1"/>
</dbReference>
<evidence type="ECO:0000256" key="3">
    <source>
        <dbReference type="SAM" id="Phobius"/>
    </source>
</evidence>
<feature type="compositionally biased region" description="Polar residues" evidence="2">
    <location>
        <begin position="457"/>
        <end position="474"/>
    </location>
</feature>
<evidence type="ECO:0000256" key="1">
    <source>
        <dbReference type="ARBA" id="ARBA00006535"/>
    </source>
</evidence>
<gene>
    <name evidence="5" type="ORF">MCOS_LOCUS665</name>
</gene>
<proteinExistence type="inferred from homology"/>
<protein>
    <recommendedName>
        <fullName evidence="4">B30.2/SPRY domain-containing protein</fullName>
    </recommendedName>
</protein>
<dbReference type="SMART" id="SM00757">
    <property type="entry name" value="CRA"/>
    <property type="match status" value="1"/>
</dbReference>
<feature type="compositionally biased region" description="Acidic residues" evidence="2">
    <location>
        <begin position="763"/>
        <end position="799"/>
    </location>
</feature>
<dbReference type="Proteomes" id="UP000267029">
    <property type="component" value="Unassembled WGS sequence"/>
</dbReference>
<dbReference type="OrthoDB" id="25503at2759"/>
<name>A0A0R3U2H6_MESCO</name>
<feature type="region of interest" description="Disordered" evidence="2">
    <location>
        <begin position="189"/>
        <end position="209"/>
    </location>
</feature>
<dbReference type="InterPro" id="IPR044736">
    <property type="entry name" value="Gid1/RanBPM/SPLA_SPRY"/>
</dbReference>
<keyword evidence="3" id="KW-1133">Transmembrane helix</keyword>
<dbReference type="InterPro" id="IPR013320">
    <property type="entry name" value="ConA-like_dom_sf"/>
</dbReference>
<dbReference type="InterPro" id="IPR006594">
    <property type="entry name" value="LisH"/>
</dbReference>
<evidence type="ECO:0000256" key="2">
    <source>
        <dbReference type="SAM" id="MobiDB-lite"/>
    </source>
</evidence>
<feature type="region of interest" description="Disordered" evidence="2">
    <location>
        <begin position="420"/>
        <end position="474"/>
    </location>
</feature>
<feature type="domain" description="B30.2/SPRY" evidence="4">
    <location>
        <begin position="1"/>
        <end position="125"/>
    </location>
</feature>
<feature type="transmembrane region" description="Helical" evidence="3">
    <location>
        <begin position="929"/>
        <end position="947"/>
    </location>
</feature>
<dbReference type="InterPro" id="IPR013144">
    <property type="entry name" value="CRA_dom"/>
</dbReference>
<feature type="compositionally biased region" description="Basic and acidic residues" evidence="2">
    <location>
        <begin position="1013"/>
        <end position="1026"/>
    </location>
</feature>
<feature type="compositionally biased region" description="Acidic residues" evidence="2">
    <location>
        <begin position="712"/>
        <end position="727"/>
    </location>
</feature>
<evidence type="ECO:0000259" key="4">
    <source>
        <dbReference type="PROSITE" id="PS50188"/>
    </source>
</evidence>
<evidence type="ECO:0000313" key="6">
    <source>
        <dbReference type="Proteomes" id="UP000267029"/>
    </source>
</evidence>
<dbReference type="PANTHER" id="PTHR12864">
    <property type="entry name" value="RAN BINDING PROTEIN 9-RELATED"/>
    <property type="match status" value="1"/>
</dbReference>
<sequence length="1073" mass="118712">MCALTKSVDLSISRQLNSPYFLGSTIKPPSTILGWDSSSFGYHNDGSVYHSATPYPFGPKFAEKDVIGCGVNLLTKSLFFTRNGEFLGKAFEGKLPVSNLVDLYPAIGLDGQGCRVTTNFGDQHFLYPFRRHIVEEREAHENRLIGSLSKDFLSVKMRDLVAGYLVHHGYIDSARAFSRWATLADAGSTTTESSSSLSGAADRRGDEEDQASLPGFASMIHRRSLRAYCHRCQYGRAANALTAMYPGIVERYPELIVQLRCRQLTEMMHRHSVQRSGHPLSSSDPKLRQLPADRNRQATTTSASTADAPCFCTSESVPTLATCDADGDSLPDKNHFPAPGSSAATSCDAMDIDSSLTIEPNTNHLPTTATANPHPQSLSETHAVNLPSGAPYPPHSSVSQPSTDDALGGIDEAEEGAEEFYDDDDGFGLGESLKQQPREASSESTEMETDSVDDNAASRSTSDMASSAPAASQTCSLLGRRQDLDGTASVDDDCEERRRLLRQIQFSRSLMNLAKQVKKKYGSLSRETERLIQQSVSLLAYSSPSSLDCPLRCLLDPSWRDNIASLINSAILTEAHNLPPQPAIEQGLHALQQCFADRQFEEAQTLGHFLLYHLSPSKYATEIRLQQSASTIPPDPPAFHSSSQPMEQTASPTDASTVSTNGVSNGRVSPPKRHLYTPPSSNGVSRRQWRRRQAASPRSNARYVPVVTLASTDEEEEEEEDISMGEEVELHHHEEFDDDDDDVESLEDDEEEEAAVELMTATMEEDGFDEEVEDNVEEEEEEEEDEEEEKSDGEEDQVDSGENFSSFVVGDRGRRRPGGGELSCVISAGPLILVSLGGRTFSLIRRSQVLHHCAHQPEETVEIVFRTARQYKTRAVVVRLSPRPTPKAPVCLAFGHAVTRVCSLAAATLVDPQRGHLAEAPTRRTLPPTILLIIISSVFLPLCCCLYKSRWFRLTPFRISVMCVAETLGRMFRPTQQVYLCCQSHLRYPPSSQCFYSYANKKPSLKSPKTLLTERKTESEVEKQKQQESPGDDGELDNRSLFDPRYLAEVYQDFYRELAKAYAGIMNGFKKYK</sequence>
<dbReference type="Pfam" id="PF00622">
    <property type="entry name" value="SPRY"/>
    <property type="match status" value="1"/>
</dbReference>
<comment type="similarity">
    <text evidence="1">Belongs to the RANBP9/10 family.</text>
</comment>
<dbReference type="InterPro" id="IPR050618">
    <property type="entry name" value="Ubq-SigPath_Reg"/>
</dbReference>
<dbReference type="InterPro" id="IPR003877">
    <property type="entry name" value="SPRY_dom"/>
</dbReference>
<dbReference type="CDD" id="cd12885">
    <property type="entry name" value="SPRY_RanBP_like"/>
    <property type="match status" value="1"/>
</dbReference>
<dbReference type="AlphaFoldDB" id="A0A0R3U2H6"/>
<dbReference type="Gene3D" id="2.60.120.920">
    <property type="match status" value="1"/>
</dbReference>
<dbReference type="EMBL" id="UXSR01000061">
    <property type="protein sequence ID" value="VDD74662.1"/>
    <property type="molecule type" value="Genomic_DNA"/>
</dbReference>
<reference evidence="5 6" key="1">
    <citation type="submission" date="2018-10" db="EMBL/GenBank/DDBJ databases">
        <authorList>
            <consortium name="Pathogen Informatics"/>
        </authorList>
    </citation>
    <scope>NUCLEOTIDE SEQUENCE [LARGE SCALE GENOMIC DNA]</scope>
</reference>
<organism evidence="5 6">
    <name type="scientific">Mesocestoides corti</name>
    <name type="common">Flatworm</name>
    <dbReference type="NCBI Taxonomy" id="53468"/>
    <lineage>
        <taxon>Eukaryota</taxon>
        <taxon>Metazoa</taxon>
        <taxon>Spiralia</taxon>
        <taxon>Lophotrochozoa</taxon>
        <taxon>Platyhelminthes</taxon>
        <taxon>Cestoda</taxon>
        <taxon>Eucestoda</taxon>
        <taxon>Cyclophyllidea</taxon>
        <taxon>Mesocestoididae</taxon>
        <taxon>Mesocestoides</taxon>
    </lineage>
</organism>